<evidence type="ECO:0000256" key="1">
    <source>
        <dbReference type="SAM" id="MobiDB-lite"/>
    </source>
</evidence>
<proteinExistence type="predicted"/>
<name>A0A8H6I2V8_9AGAR</name>
<dbReference type="EMBL" id="JACGCI010000024">
    <property type="protein sequence ID" value="KAF6756912.1"/>
    <property type="molecule type" value="Genomic_DNA"/>
</dbReference>
<feature type="region of interest" description="Disordered" evidence="1">
    <location>
        <begin position="44"/>
        <end position="73"/>
    </location>
</feature>
<sequence length="440" mass="48529">MSAPCRTRPSNSHQVAKSSAPYRVTTPLRNRLNLPNIVRRVREERGTVASPRPGFRVGNPRLAAGARGSPSGRTIIRRVNTSGPQVPNLQPKFTMTSGTFRRGNISRRKILSTGSSPRLEAITNCLTDDSDSSESEDENPVASFHAPGSTSDWEDDPFEPSLFERSPQGREQSFGRELATIHIAISNAEYHLGCTIVRSLDQVQVLLQLEQSRTTLVVRARQFPQEPDDSFTMHQAILEHEASDDAIPDDNASSTINPLIGTEFSRDQIRELGRAFMIDPSFLAPVVAVVPINALTVCRIVNYNYEREGDRLPKASVDGDALPETDTAALPAPDKQSLEVRHAPPRMLVKGEERRNYIEFRIDNLKSPCSAIMVPTPLSVHVLVAGCTLAHDLAKFGLRDTFPEELAQSTKNIENRLSWALRIEAVYLAAGQEVIIKGLG</sequence>
<reference evidence="2 3" key="1">
    <citation type="submission" date="2020-07" db="EMBL/GenBank/DDBJ databases">
        <title>Comparative genomics of pyrophilous fungi reveals a link between fire events and developmental genes.</title>
        <authorList>
            <consortium name="DOE Joint Genome Institute"/>
            <person name="Steindorff A.S."/>
            <person name="Carver A."/>
            <person name="Calhoun S."/>
            <person name="Stillman K."/>
            <person name="Liu H."/>
            <person name="Lipzen A."/>
            <person name="Pangilinan J."/>
            <person name="Labutti K."/>
            <person name="Bruns T.D."/>
            <person name="Grigoriev I.V."/>
        </authorList>
    </citation>
    <scope>NUCLEOTIDE SEQUENCE [LARGE SCALE GENOMIC DNA]</scope>
    <source>
        <strain evidence="2 3">CBS 144469</strain>
    </source>
</reference>
<feature type="region of interest" description="Disordered" evidence="1">
    <location>
        <begin position="1"/>
        <end position="20"/>
    </location>
</feature>
<feature type="compositionally biased region" description="Polar residues" evidence="1">
    <location>
        <begin position="8"/>
        <end position="17"/>
    </location>
</feature>
<gene>
    <name evidence="2" type="ORF">DFP72DRAFT_846285</name>
</gene>
<comment type="caution">
    <text evidence="2">The sequence shown here is derived from an EMBL/GenBank/DDBJ whole genome shotgun (WGS) entry which is preliminary data.</text>
</comment>
<feature type="region of interest" description="Disordered" evidence="1">
    <location>
        <begin position="127"/>
        <end position="173"/>
    </location>
</feature>
<accession>A0A8H6I2V8</accession>
<protein>
    <submittedName>
        <fullName evidence="2">Uncharacterized protein</fullName>
    </submittedName>
</protein>
<feature type="compositionally biased region" description="Acidic residues" evidence="1">
    <location>
        <begin position="128"/>
        <end position="139"/>
    </location>
</feature>
<evidence type="ECO:0000313" key="3">
    <source>
        <dbReference type="Proteomes" id="UP000521943"/>
    </source>
</evidence>
<keyword evidence="3" id="KW-1185">Reference proteome</keyword>
<feature type="region of interest" description="Disordered" evidence="1">
    <location>
        <begin position="312"/>
        <end position="335"/>
    </location>
</feature>
<dbReference type="AlphaFoldDB" id="A0A8H6I2V8"/>
<evidence type="ECO:0000313" key="2">
    <source>
        <dbReference type="EMBL" id="KAF6756912.1"/>
    </source>
</evidence>
<organism evidence="2 3">
    <name type="scientific">Ephemerocybe angulata</name>
    <dbReference type="NCBI Taxonomy" id="980116"/>
    <lineage>
        <taxon>Eukaryota</taxon>
        <taxon>Fungi</taxon>
        <taxon>Dikarya</taxon>
        <taxon>Basidiomycota</taxon>
        <taxon>Agaricomycotina</taxon>
        <taxon>Agaricomycetes</taxon>
        <taxon>Agaricomycetidae</taxon>
        <taxon>Agaricales</taxon>
        <taxon>Agaricineae</taxon>
        <taxon>Psathyrellaceae</taxon>
        <taxon>Ephemerocybe</taxon>
    </lineage>
</organism>
<dbReference type="Proteomes" id="UP000521943">
    <property type="component" value="Unassembled WGS sequence"/>
</dbReference>